<keyword evidence="2" id="KW-1185">Reference proteome</keyword>
<name>A0ABP9KTQ4_9NOCA</name>
<comment type="caution">
    <text evidence="1">The sequence shown here is derived from an EMBL/GenBank/DDBJ whole genome shotgun (WGS) entry which is preliminary data.</text>
</comment>
<proteinExistence type="predicted"/>
<evidence type="ECO:0000313" key="1">
    <source>
        <dbReference type="EMBL" id="GAA5063947.1"/>
    </source>
</evidence>
<gene>
    <name evidence="1" type="ORF">GCM10023318_49330</name>
</gene>
<sequence length="170" mass="18352">MSRSEFTLILDRTPTDDDLDALYSAGLDDTTPEYGPRSVPLIHVHRDAESLATAIIGAVREVESVGLSVVGVRSEDLVTLKTIAARTDRTYEGVRRLAGGDRGPGGFPAPTSGDGYALFSWTEVARWFAQHYGMPDPTTEYDRMIAAADHLVRAKRLLGSRAGEFAALAA</sequence>
<dbReference type="RefSeq" id="WP_345498252.1">
    <property type="nucleotide sequence ID" value="NZ_BAABJM010000006.1"/>
</dbReference>
<dbReference type="EMBL" id="BAABJM010000006">
    <property type="protein sequence ID" value="GAA5063947.1"/>
    <property type="molecule type" value="Genomic_DNA"/>
</dbReference>
<dbReference type="Proteomes" id="UP001500603">
    <property type="component" value="Unassembled WGS sequence"/>
</dbReference>
<evidence type="ECO:0008006" key="3">
    <source>
        <dbReference type="Google" id="ProtNLM"/>
    </source>
</evidence>
<protein>
    <recommendedName>
        <fullName evidence="3">DNA-binding protein</fullName>
    </recommendedName>
</protein>
<reference evidence="2" key="1">
    <citation type="journal article" date="2019" name="Int. J. Syst. Evol. Microbiol.">
        <title>The Global Catalogue of Microorganisms (GCM) 10K type strain sequencing project: providing services to taxonomists for standard genome sequencing and annotation.</title>
        <authorList>
            <consortium name="The Broad Institute Genomics Platform"/>
            <consortium name="The Broad Institute Genome Sequencing Center for Infectious Disease"/>
            <person name="Wu L."/>
            <person name="Ma J."/>
        </authorList>
    </citation>
    <scope>NUCLEOTIDE SEQUENCE [LARGE SCALE GENOMIC DNA]</scope>
    <source>
        <strain evidence="2">JCM 18298</strain>
    </source>
</reference>
<evidence type="ECO:0000313" key="2">
    <source>
        <dbReference type="Proteomes" id="UP001500603"/>
    </source>
</evidence>
<accession>A0ABP9KTQ4</accession>
<organism evidence="1 2">
    <name type="scientific">Nocardia callitridis</name>
    <dbReference type="NCBI Taxonomy" id="648753"/>
    <lineage>
        <taxon>Bacteria</taxon>
        <taxon>Bacillati</taxon>
        <taxon>Actinomycetota</taxon>
        <taxon>Actinomycetes</taxon>
        <taxon>Mycobacteriales</taxon>
        <taxon>Nocardiaceae</taxon>
        <taxon>Nocardia</taxon>
    </lineage>
</organism>